<name>B5HTK4_STRX2</name>
<feature type="compositionally biased region" description="Basic and acidic residues" evidence="1">
    <location>
        <begin position="105"/>
        <end position="132"/>
    </location>
</feature>
<evidence type="ECO:0000313" key="4">
    <source>
        <dbReference type="Proteomes" id="UP000002785"/>
    </source>
</evidence>
<reference evidence="3" key="1">
    <citation type="submission" date="2009-10" db="EMBL/GenBank/DDBJ databases">
        <title>The genome sequence of Streptomyces sviceus strain ATCC 29083.</title>
        <authorList>
            <consortium name="The Broad Institute Genome Sequencing Platform"/>
            <consortium name="Broad Institute Microbial Sequencing Center"/>
            <person name="Fischbach M."/>
            <person name="Godfrey P."/>
            <person name="Ward D."/>
            <person name="Young S."/>
            <person name="Zeng Q."/>
            <person name="Koehrsen M."/>
            <person name="Alvarado L."/>
            <person name="Berlin A.M."/>
            <person name="Bochicchio J."/>
            <person name="Borenstein D."/>
            <person name="Chapman S.B."/>
            <person name="Chen Z."/>
            <person name="Engels R."/>
            <person name="Freedman E."/>
            <person name="Gellesch M."/>
            <person name="Goldberg J."/>
            <person name="Griggs A."/>
            <person name="Gujja S."/>
            <person name="Heilman E.R."/>
            <person name="Heiman D.I."/>
            <person name="Hepburn T.A."/>
            <person name="Howarth C."/>
            <person name="Jen D."/>
            <person name="Larson L."/>
            <person name="Lewis B."/>
            <person name="Mehta T."/>
            <person name="Park D."/>
            <person name="Pearson M."/>
            <person name="Richards J."/>
            <person name="Roberts A."/>
            <person name="Saif S."/>
            <person name="Shea T.D."/>
            <person name="Shenoy N."/>
            <person name="Sisk P."/>
            <person name="Stolte C."/>
            <person name="Sykes S.N."/>
            <person name="Thomson T."/>
            <person name="Walk T."/>
            <person name="White J."/>
            <person name="Yandava C."/>
            <person name="Straight P."/>
            <person name="Clardy J."/>
            <person name="Hung D."/>
            <person name="Kolter R."/>
            <person name="Mekalanos J."/>
            <person name="Walker S."/>
            <person name="Walsh C.T."/>
            <person name="Wieland-Brown L.C."/>
            <person name="Haas B."/>
            <person name="Nusbaum C."/>
            <person name="Birren B."/>
        </authorList>
    </citation>
    <scope>NUCLEOTIDE SEQUENCE [LARGE SCALE GENOMIC DNA]</scope>
    <source>
        <strain evidence="3">ATCC 29083</strain>
    </source>
</reference>
<dbReference type="AlphaFoldDB" id="B5HTK4"/>
<sequence>MRGDGRMTPAEALRPQRDRALRPGGGTWICVSPKRPGHGGAPEPLFIADPAIIGDNRTMSTATFVLAASSSEVLNVIAAFAGGLFIAGALVWAVQFGMRVQDRELPRPLSDEQPHLPETGPIREIREMREPDELPALAEGQERLMPYQLHHSGTRRGKDQHRRRWLPGSSGGFGSGGLGHV</sequence>
<protein>
    <recommendedName>
        <fullName evidence="5">Secreted protein</fullName>
    </recommendedName>
</protein>
<keyword evidence="2" id="KW-1133">Transmembrane helix</keyword>
<evidence type="ECO:0008006" key="5">
    <source>
        <dbReference type="Google" id="ProtNLM"/>
    </source>
</evidence>
<feature type="region of interest" description="Disordered" evidence="1">
    <location>
        <begin position="105"/>
        <end position="181"/>
    </location>
</feature>
<keyword evidence="2" id="KW-0812">Transmembrane</keyword>
<accession>B5HTK4</accession>
<evidence type="ECO:0000256" key="1">
    <source>
        <dbReference type="SAM" id="MobiDB-lite"/>
    </source>
</evidence>
<feature type="compositionally biased region" description="Basic residues" evidence="1">
    <location>
        <begin position="152"/>
        <end position="165"/>
    </location>
</feature>
<dbReference type="InterPro" id="IPR045513">
    <property type="entry name" value="DUF6479"/>
</dbReference>
<feature type="transmembrane region" description="Helical" evidence="2">
    <location>
        <begin position="73"/>
        <end position="94"/>
    </location>
</feature>
<dbReference type="HOGENOM" id="CLU_128229_0_0_11"/>
<evidence type="ECO:0000313" key="3">
    <source>
        <dbReference type="EMBL" id="EDY56136.1"/>
    </source>
</evidence>
<gene>
    <name evidence="3" type="ORF">SSEG_02552</name>
</gene>
<feature type="compositionally biased region" description="Gly residues" evidence="1">
    <location>
        <begin position="169"/>
        <end position="181"/>
    </location>
</feature>
<keyword evidence="4" id="KW-1185">Reference proteome</keyword>
<organism evidence="3 4">
    <name type="scientific">Streptomyces sviceus (strain ATCC 29083 / DSM 924 / JCM 4929 / NBRC 13980 / NCIMB 11184 / NRRL 5439 / UC 5370)</name>
    <dbReference type="NCBI Taxonomy" id="463191"/>
    <lineage>
        <taxon>Bacteria</taxon>
        <taxon>Bacillati</taxon>
        <taxon>Actinomycetota</taxon>
        <taxon>Actinomycetes</taxon>
        <taxon>Kitasatosporales</taxon>
        <taxon>Streptomycetaceae</taxon>
        <taxon>Streptomyces</taxon>
    </lineage>
</organism>
<evidence type="ECO:0000256" key="2">
    <source>
        <dbReference type="SAM" id="Phobius"/>
    </source>
</evidence>
<dbReference type="eggNOG" id="ENOG5031N61">
    <property type="taxonomic scope" value="Bacteria"/>
</dbReference>
<feature type="region of interest" description="Disordered" evidence="1">
    <location>
        <begin position="1"/>
        <end position="25"/>
    </location>
</feature>
<proteinExistence type="predicted"/>
<dbReference type="Proteomes" id="UP000002785">
    <property type="component" value="Chromosome"/>
</dbReference>
<dbReference type="EMBL" id="CM000951">
    <property type="protein sequence ID" value="EDY56136.1"/>
    <property type="molecule type" value="Genomic_DNA"/>
</dbReference>
<keyword evidence="2" id="KW-0472">Membrane</keyword>
<dbReference type="Pfam" id="PF20087">
    <property type="entry name" value="DUF6479"/>
    <property type="match status" value="1"/>
</dbReference>